<dbReference type="GO" id="GO:0016765">
    <property type="term" value="F:transferase activity, transferring alkyl or aryl (other than methyl) groups"/>
    <property type="evidence" value="ECO:0007669"/>
    <property type="project" value="InterPro"/>
</dbReference>
<dbReference type="PANTHER" id="PTHR40627:SF5">
    <property type="entry name" value="INDOLE PRENYLTRANSFERASE TDIB"/>
    <property type="match status" value="1"/>
</dbReference>
<keyword evidence="1 3" id="KW-0808">Transferase</keyword>
<dbReference type="SFLD" id="SFLDS00036">
    <property type="entry name" value="Aromatic_Prenyltransferase"/>
    <property type="match status" value="1"/>
</dbReference>
<dbReference type="PANTHER" id="PTHR40627">
    <property type="entry name" value="INDOLE PRENYLTRANSFERASE TDIB-RELATED"/>
    <property type="match status" value="1"/>
</dbReference>
<evidence type="ECO:0000256" key="2">
    <source>
        <dbReference type="SAM" id="MobiDB-lite"/>
    </source>
</evidence>
<reference evidence="4" key="1">
    <citation type="journal article" date="2013" name="Genome Announc.">
        <title>Draft genome sequence of the grapevine dieback fungus Eutypa lata UCR-EL1.</title>
        <authorList>
            <person name="Blanco-Ulate B."/>
            <person name="Rolshausen P.E."/>
            <person name="Cantu D."/>
        </authorList>
    </citation>
    <scope>NUCLEOTIDE SEQUENCE [LARGE SCALE GENOMIC DNA]</scope>
    <source>
        <strain evidence="4">UCR-EL1</strain>
    </source>
</reference>
<dbReference type="KEGG" id="ela:UCREL1_809"/>
<evidence type="ECO:0000313" key="3">
    <source>
        <dbReference type="EMBL" id="EMR72139.1"/>
    </source>
</evidence>
<dbReference type="EMBL" id="KB705517">
    <property type="protein sequence ID" value="EMR72139.1"/>
    <property type="molecule type" value="Genomic_DNA"/>
</dbReference>
<accession>M7SZU9</accession>
<dbReference type="OrthoDB" id="5392033at2759"/>
<dbReference type="AlphaFoldDB" id="M7SZU9"/>
<dbReference type="InterPro" id="IPR033964">
    <property type="entry name" value="ABBA"/>
</dbReference>
<evidence type="ECO:0000313" key="4">
    <source>
        <dbReference type="Proteomes" id="UP000012174"/>
    </source>
</evidence>
<dbReference type="OMA" id="YVPLWQY"/>
<dbReference type="InterPro" id="IPR017795">
    <property type="entry name" value="ABBA_NscD-like"/>
</dbReference>
<feature type="region of interest" description="Disordered" evidence="2">
    <location>
        <begin position="1"/>
        <end position="24"/>
    </location>
</feature>
<gene>
    <name evidence="3" type="ORF">UCREL1_809</name>
</gene>
<dbReference type="eggNOG" id="ENOG502SIKB">
    <property type="taxonomic scope" value="Eukaryota"/>
</dbReference>
<dbReference type="Pfam" id="PF11991">
    <property type="entry name" value="Trp_DMAT"/>
    <property type="match status" value="1"/>
</dbReference>
<name>M7SZU9_EUTLA</name>
<protein>
    <submittedName>
        <fullName evidence="3">Putative aromatic prenyl transferase protein</fullName>
    </submittedName>
</protein>
<dbReference type="NCBIfam" id="TIGR03429">
    <property type="entry name" value="arom_pren_DMATS"/>
    <property type="match status" value="1"/>
</dbReference>
<keyword evidence="4" id="KW-1185">Reference proteome</keyword>
<dbReference type="CDD" id="cd13929">
    <property type="entry name" value="PT-DMATS_CymD"/>
    <property type="match status" value="1"/>
</dbReference>
<organism evidence="3 4">
    <name type="scientific">Eutypa lata (strain UCR-EL1)</name>
    <name type="common">Grapevine dieback disease fungus</name>
    <name type="synonym">Eutypa armeniacae</name>
    <dbReference type="NCBI Taxonomy" id="1287681"/>
    <lineage>
        <taxon>Eukaryota</taxon>
        <taxon>Fungi</taxon>
        <taxon>Dikarya</taxon>
        <taxon>Ascomycota</taxon>
        <taxon>Pezizomycotina</taxon>
        <taxon>Sordariomycetes</taxon>
        <taxon>Xylariomycetidae</taxon>
        <taxon>Xylariales</taxon>
        <taxon>Diatrypaceae</taxon>
        <taxon>Eutypa</taxon>
    </lineage>
</organism>
<feature type="compositionally biased region" description="Polar residues" evidence="2">
    <location>
        <begin position="1"/>
        <end position="11"/>
    </location>
</feature>
<dbReference type="Proteomes" id="UP000012174">
    <property type="component" value="Unassembled WGS sequence"/>
</dbReference>
<sequence length="386" mass="42880">MAVEVSSSSIKLENGDSVDSAPPAPSVSDDVYWSAQYLPVLSSLLKNAGSYTPEEQTSHLRFIESHVIPNIGPQPTSPDPVYVVSHFGSSTFEASINLNDKGKPCVRFTFEPHGPLASNTAEGYPYKQVLDLSRAIQVDLGWFHKIASEFFILNGQDIATVKTMMPPNLARVPQYYVALDLNGGKRQMKVYFCPLIKQMVTGENSDEASFNVLNRLDPGFAAPLKAISDFRAESKEPLAIQMIGIDCVTPETGARVKLYTRTESNTMDNVRDHVTLGGRRSDETTLKGLEVLGEIWHLLLDEPRGLADRSISKPVNDPSNAWHTSIIYSWEVQPGKELPEVKVYVPLWQYSRSNKSIASNLEKVFKKQGWSWGTDGTYKRLLVDAL</sequence>
<evidence type="ECO:0000256" key="1">
    <source>
        <dbReference type="ARBA" id="ARBA00022679"/>
    </source>
</evidence>
<dbReference type="GO" id="GO:0009820">
    <property type="term" value="P:alkaloid metabolic process"/>
    <property type="evidence" value="ECO:0007669"/>
    <property type="project" value="InterPro"/>
</dbReference>
<dbReference type="HOGENOM" id="CLU_037431_4_0_1"/>
<proteinExistence type="predicted"/>